<dbReference type="Proteomes" id="UP000287166">
    <property type="component" value="Unassembled WGS sequence"/>
</dbReference>
<dbReference type="InParanoid" id="A0A401GE58"/>
<accession>A0A401GE58</accession>
<evidence type="ECO:0000256" key="2">
    <source>
        <dbReference type="SAM" id="Phobius"/>
    </source>
</evidence>
<evidence type="ECO:0000313" key="5">
    <source>
        <dbReference type="Proteomes" id="UP000287166"/>
    </source>
</evidence>
<feature type="domain" description="CRAL-TRIO" evidence="3">
    <location>
        <begin position="114"/>
        <end position="265"/>
    </location>
</feature>
<evidence type="ECO:0000313" key="4">
    <source>
        <dbReference type="EMBL" id="GBE80468.1"/>
    </source>
</evidence>
<feature type="region of interest" description="Disordered" evidence="1">
    <location>
        <begin position="286"/>
        <end position="308"/>
    </location>
</feature>
<proteinExistence type="predicted"/>
<gene>
    <name evidence="4" type="ORF">SCP_0301830</name>
</gene>
<dbReference type="CDD" id="cd00170">
    <property type="entry name" value="SEC14"/>
    <property type="match status" value="1"/>
</dbReference>
<evidence type="ECO:0000259" key="3">
    <source>
        <dbReference type="PROSITE" id="PS50191"/>
    </source>
</evidence>
<dbReference type="InterPro" id="IPR052432">
    <property type="entry name" value="PITP/CRAL-TRIO"/>
</dbReference>
<dbReference type="OrthoDB" id="75724at2759"/>
<dbReference type="Gene3D" id="3.40.525.10">
    <property type="entry name" value="CRAL-TRIO lipid binding domain"/>
    <property type="match status" value="1"/>
</dbReference>
<keyword evidence="5" id="KW-1185">Reference proteome</keyword>
<keyword evidence="2" id="KW-0812">Transmembrane</keyword>
<dbReference type="SMART" id="SM00516">
    <property type="entry name" value="SEC14"/>
    <property type="match status" value="1"/>
</dbReference>
<dbReference type="PANTHER" id="PTHR46590">
    <property type="entry name" value="PHOSPHATIDYLINOSITOL TRANSFER PROTEIN CSR1-RELATED"/>
    <property type="match status" value="1"/>
</dbReference>
<feature type="transmembrane region" description="Helical" evidence="2">
    <location>
        <begin position="354"/>
        <end position="374"/>
    </location>
</feature>
<dbReference type="PROSITE" id="PS50191">
    <property type="entry name" value="CRAL_TRIO"/>
    <property type="match status" value="1"/>
</dbReference>
<protein>
    <recommendedName>
        <fullName evidence="3">CRAL-TRIO domain-containing protein</fullName>
    </recommendedName>
</protein>
<organism evidence="4 5">
    <name type="scientific">Sparassis crispa</name>
    <dbReference type="NCBI Taxonomy" id="139825"/>
    <lineage>
        <taxon>Eukaryota</taxon>
        <taxon>Fungi</taxon>
        <taxon>Dikarya</taxon>
        <taxon>Basidiomycota</taxon>
        <taxon>Agaricomycotina</taxon>
        <taxon>Agaricomycetes</taxon>
        <taxon>Polyporales</taxon>
        <taxon>Sparassidaceae</taxon>
        <taxon>Sparassis</taxon>
    </lineage>
</organism>
<comment type="caution">
    <text evidence="4">The sequence shown here is derived from an EMBL/GenBank/DDBJ whole genome shotgun (WGS) entry which is preliminary data.</text>
</comment>
<dbReference type="InterPro" id="IPR001251">
    <property type="entry name" value="CRAL-TRIO_dom"/>
</dbReference>
<keyword evidence="2" id="KW-1133">Transmembrane helix</keyword>
<dbReference type="InterPro" id="IPR036865">
    <property type="entry name" value="CRAL-TRIO_dom_sf"/>
</dbReference>
<dbReference type="PANTHER" id="PTHR46590:SF4">
    <property type="entry name" value="CRAL-TRIO DOMAIN-CONTAINING PROTEIN"/>
    <property type="match status" value="1"/>
</dbReference>
<dbReference type="SUPFAM" id="SSF52087">
    <property type="entry name" value="CRAL/TRIO domain"/>
    <property type="match status" value="1"/>
</dbReference>
<dbReference type="RefSeq" id="XP_027611381.1">
    <property type="nucleotide sequence ID" value="XM_027755580.1"/>
</dbReference>
<dbReference type="STRING" id="139825.A0A401GE58"/>
<dbReference type="AlphaFoldDB" id="A0A401GE58"/>
<dbReference type="Pfam" id="PF00650">
    <property type="entry name" value="CRAL_TRIO"/>
    <property type="match status" value="1"/>
</dbReference>
<sequence length="409" mass="46414">MAIQGVLHSNYEHLVKLYADHLDTALYLQKRVVEDILPGLVDEFQLDSGTEERVRQWLEDIPSIFRVLKRNKFIASFAMESLRTTIAWRIRELPHPIPGPPTSLLRCFPSAACDPFGRPIVLLKLATMTEALGDVRQSIINSMEILRLHLMKVNVKVSTEDPVPRPVLQCVMLLDVDGVSLHNLQRLDLATWYIYELMPRFPGMLAAVFILNYTWSYSGMWGIAKRALPASALSRVFFPSPAELIEYFSPSSLPHEFGGCLPPLSKLEDPLRIHTYPLAAEFVEHSRPRGQPSPPHPPSIASSSVGASLSPTSSSNPFFGYPVSYHTSTPTLRHGRRRKRDLLRTLARLFWARWHFHISASLCLLLVFVAATLVRRFRKQERRGLFEYLTMPPRLVRSATAFARSQIIA</sequence>
<dbReference type="GeneID" id="38777385"/>
<name>A0A401GE58_9APHY</name>
<keyword evidence="2" id="KW-0472">Membrane</keyword>
<reference evidence="4 5" key="1">
    <citation type="journal article" date="2018" name="Sci. Rep.">
        <title>Genome sequence of the cauliflower mushroom Sparassis crispa (Hanabiratake) and its association with beneficial usage.</title>
        <authorList>
            <person name="Kiyama R."/>
            <person name="Furutani Y."/>
            <person name="Kawaguchi K."/>
            <person name="Nakanishi T."/>
        </authorList>
    </citation>
    <scope>NUCLEOTIDE SEQUENCE [LARGE SCALE GENOMIC DNA]</scope>
</reference>
<dbReference type="EMBL" id="BFAD01000003">
    <property type="protein sequence ID" value="GBE80468.1"/>
    <property type="molecule type" value="Genomic_DNA"/>
</dbReference>
<evidence type="ECO:0000256" key="1">
    <source>
        <dbReference type="SAM" id="MobiDB-lite"/>
    </source>
</evidence>
<feature type="compositionally biased region" description="Low complexity" evidence="1">
    <location>
        <begin position="299"/>
        <end position="308"/>
    </location>
</feature>